<keyword evidence="2" id="KW-1185">Reference proteome</keyword>
<evidence type="ECO:0000313" key="2">
    <source>
        <dbReference type="Proteomes" id="UP001638806"/>
    </source>
</evidence>
<dbReference type="Proteomes" id="UP001638806">
    <property type="component" value="Unassembled WGS sequence"/>
</dbReference>
<name>A0ACC4EBX2_PURLI</name>
<gene>
    <name evidence="1" type="ORF">ACCO45_002325</name>
</gene>
<proteinExistence type="predicted"/>
<reference evidence="1" key="1">
    <citation type="submission" date="2024-12" db="EMBL/GenBank/DDBJ databases">
        <title>Comparative genomics and development of molecular markers within Purpureocillium lilacinum and among Purpureocillium species.</title>
        <authorList>
            <person name="Yeh Z.-Y."/>
            <person name="Ni N.-T."/>
            <person name="Lo P.-H."/>
            <person name="Mushyakhwo K."/>
            <person name="Lin C.-F."/>
            <person name="Nai Y.-S."/>
        </authorList>
    </citation>
    <scope>NUCLEOTIDE SEQUENCE</scope>
    <source>
        <strain evidence="1">NCHU-NPUST-175</strain>
    </source>
</reference>
<protein>
    <submittedName>
        <fullName evidence="1">Uncharacterized protein</fullName>
    </submittedName>
</protein>
<organism evidence="1 2">
    <name type="scientific">Purpureocillium lilacinum</name>
    <name type="common">Paecilomyces lilacinus</name>
    <dbReference type="NCBI Taxonomy" id="33203"/>
    <lineage>
        <taxon>Eukaryota</taxon>
        <taxon>Fungi</taxon>
        <taxon>Dikarya</taxon>
        <taxon>Ascomycota</taxon>
        <taxon>Pezizomycotina</taxon>
        <taxon>Sordariomycetes</taxon>
        <taxon>Hypocreomycetidae</taxon>
        <taxon>Hypocreales</taxon>
        <taxon>Ophiocordycipitaceae</taxon>
        <taxon>Purpureocillium</taxon>
    </lineage>
</organism>
<dbReference type="EMBL" id="JBGNUJ010000002">
    <property type="protein sequence ID" value="KAL3965321.1"/>
    <property type="molecule type" value="Genomic_DNA"/>
</dbReference>
<accession>A0ACC4EBX2</accession>
<evidence type="ECO:0000313" key="1">
    <source>
        <dbReference type="EMBL" id="KAL3965321.1"/>
    </source>
</evidence>
<comment type="caution">
    <text evidence="1">The sequence shown here is derived from an EMBL/GenBank/DDBJ whole genome shotgun (WGS) entry which is preliminary data.</text>
</comment>
<sequence>MYPSQAEWCAGTGWRTGESTLFLARFSAMPGPLLVARAVQVLLEEFSSVGSPVGQGAHIHWPRAQVPGLARWRRARLASRHSRQGAHRSPRVWCLVSGVLGSVRPAVVGDLARSACWKWLPLIADTRAYRYLPDSASLGRGQQTSRRIRDGRYGVELAADGGGPGTSQPAWAPSLATRDRGWNGRKTPGDAQPTPSATLATRATLATAPPLAAVPAQAVSLSHLLGTSPTC</sequence>